<dbReference type="InterPro" id="IPR006735">
    <property type="entry name" value="Rtf2"/>
</dbReference>
<evidence type="ECO:0000313" key="4">
    <source>
        <dbReference type="Proteomes" id="UP001479436"/>
    </source>
</evidence>
<dbReference type="Pfam" id="PF04641">
    <property type="entry name" value="Rtf2"/>
    <property type="match status" value="1"/>
</dbReference>
<dbReference type="PANTHER" id="PTHR12775:SF0">
    <property type="entry name" value="REPLICATION TERMINATION FACTOR 2"/>
    <property type="match status" value="1"/>
</dbReference>
<proteinExistence type="inferred from homology"/>
<sequence>MGGDGGSIPRRIELVRQKQKAERLDGSLKTVTEWFYCALSKKPLETPVVSCILGKLYNKEAILEYVLDPTSYGDADKICPHIKSLKDVTTLKLTPNPTLEGSLASNIAQADRNLPSSFVCPVTMKEMNGKHKFCYLLTCGCVLSEQALKEVPTSNCLVCNQEYSSEDVIVLNPKGEDLERQNLLLETRKKIKKEKKKDKKKRDTTAESSKHDTKKVKKVKINATSAPSFAPPVMSEASAILEKYAAPKVQLSDNVQSIFAKDEEKNKTKVNNMFFHGTYTRYAA</sequence>
<dbReference type="SUPFAM" id="SSF57850">
    <property type="entry name" value="RING/U-box"/>
    <property type="match status" value="1"/>
</dbReference>
<dbReference type="Proteomes" id="UP001479436">
    <property type="component" value="Unassembled WGS sequence"/>
</dbReference>
<dbReference type="InterPro" id="IPR013083">
    <property type="entry name" value="Znf_RING/FYVE/PHD"/>
</dbReference>
<name>A0ABR2W6B2_9FUNG</name>
<dbReference type="InterPro" id="IPR027799">
    <property type="entry name" value="Rtf2_RING-finger"/>
</dbReference>
<dbReference type="Gene3D" id="3.30.40.10">
    <property type="entry name" value="Zinc/RING finger domain, C3HC4 (zinc finger)"/>
    <property type="match status" value="1"/>
</dbReference>
<comment type="similarity">
    <text evidence="1">Belongs to the rtf2 family.</text>
</comment>
<organism evidence="3 4">
    <name type="scientific">Basidiobolus ranarum</name>
    <dbReference type="NCBI Taxonomy" id="34480"/>
    <lineage>
        <taxon>Eukaryota</taxon>
        <taxon>Fungi</taxon>
        <taxon>Fungi incertae sedis</taxon>
        <taxon>Zoopagomycota</taxon>
        <taxon>Entomophthoromycotina</taxon>
        <taxon>Basidiobolomycetes</taxon>
        <taxon>Basidiobolales</taxon>
        <taxon>Basidiobolaceae</taxon>
        <taxon>Basidiobolus</taxon>
    </lineage>
</organism>
<gene>
    <name evidence="3" type="primary">rtf2</name>
    <name evidence="3" type="ORF">K7432_003347</name>
</gene>
<reference evidence="3 4" key="1">
    <citation type="submission" date="2023-04" db="EMBL/GenBank/DDBJ databases">
        <title>Genome of Basidiobolus ranarum AG-B5.</title>
        <authorList>
            <person name="Stajich J.E."/>
            <person name="Carter-House D."/>
            <person name="Gryganskyi A."/>
        </authorList>
    </citation>
    <scope>NUCLEOTIDE SEQUENCE [LARGE SCALE GENOMIC DNA]</scope>
    <source>
        <strain evidence="3 4">AG-B5</strain>
    </source>
</reference>
<protein>
    <submittedName>
        <fullName evidence="3">Replication termination factor 2</fullName>
    </submittedName>
</protein>
<accession>A0ABR2W6B2</accession>
<evidence type="ECO:0000256" key="2">
    <source>
        <dbReference type="SAM" id="MobiDB-lite"/>
    </source>
</evidence>
<evidence type="ECO:0000256" key="1">
    <source>
        <dbReference type="ARBA" id="ARBA00009885"/>
    </source>
</evidence>
<comment type="caution">
    <text evidence="3">The sequence shown here is derived from an EMBL/GenBank/DDBJ whole genome shotgun (WGS) entry which is preliminary data.</text>
</comment>
<dbReference type="CDD" id="cd16653">
    <property type="entry name" value="RING-like_Rtf2"/>
    <property type="match status" value="1"/>
</dbReference>
<feature type="compositionally biased region" description="Basic and acidic residues" evidence="2">
    <location>
        <begin position="201"/>
        <end position="211"/>
    </location>
</feature>
<feature type="region of interest" description="Disordered" evidence="2">
    <location>
        <begin position="190"/>
        <end position="217"/>
    </location>
</feature>
<dbReference type="EMBL" id="JASJQH010006977">
    <property type="protein sequence ID" value="KAK9721541.1"/>
    <property type="molecule type" value="Genomic_DNA"/>
</dbReference>
<evidence type="ECO:0000313" key="3">
    <source>
        <dbReference type="EMBL" id="KAK9721541.1"/>
    </source>
</evidence>
<feature type="compositionally biased region" description="Basic residues" evidence="2">
    <location>
        <begin position="190"/>
        <end position="200"/>
    </location>
</feature>
<keyword evidence="4" id="KW-1185">Reference proteome</keyword>
<dbReference type="PANTHER" id="PTHR12775">
    <property type="entry name" value="PROTEIN C20ORF43 HOMOLOG"/>
    <property type="match status" value="1"/>
</dbReference>